<evidence type="ECO:0000256" key="3">
    <source>
        <dbReference type="SAM" id="Coils"/>
    </source>
</evidence>
<name>A0A7I9AC77_ECOLX</name>
<dbReference type="InterPro" id="IPR001650">
    <property type="entry name" value="Helicase_C-like"/>
</dbReference>
<proteinExistence type="predicted"/>
<dbReference type="Pfam" id="PF00270">
    <property type="entry name" value="DEAD"/>
    <property type="match status" value="1"/>
</dbReference>
<dbReference type="SUPFAM" id="SSF52540">
    <property type="entry name" value="P-loop containing nucleoside triphosphate hydrolases"/>
    <property type="match status" value="2"/>
</dbReference>
<organism evidence="7">
    <name type="scientific">Escherichia coli</name>
    <dbReference type="NCBI Taxonomy" id="562"/>
    <lineage>
        <taxon>Bacteria</taxon>
        <taxon>Pseudomonadati</taxon>
        <taxon>Pseudomonadota</taxon>
        <taxon>Gammaproteobacteria</taxon>
        <taxon>Enterobacterales</taxon>
        <taxon>Enterobacteriaceae</taxon>
        <taxon>Escherichia</taxon>
    </lineage>
</organism>
<dbReference type="EMBL" id="LR883000">
    <property type="protein sequence ID" value="CAD6017933.1"/>
    <property type="molecule type" value="Genomic_DNA"/>
</dbReference>
<dbReference type="GO" id="GO:0006289">
    <property type="term" value="P:nucleotide-excision repair"/>
    <property type="evidence" value="ECO:0007669"/>
    <property type="project" value="TreeGrafter"/>
</dbReference>
<protein>
    <submittedName>
        <fullName evidence="7">Putative DEAD-box helicase-like protein,ATP-dependent helicase,Lhr-like helicases,helicase/secretion neighborhood putative DEAH-box helicase,Helicase conserved C-terminal domain</fullName>
    </submittedName>
</protein>
<dbReference type="GO" id="GO:0003676">
    <property type="term" value="F:nucleic acid binding"/>
    <property type="evidence" value="ECO:0007669"/>
    <property type="project" value="InterPro"/>
</dbReference>
<keyword evidence="7" id="KW-0347">Helicase</keyword>
<feature type="region of interest" description="Disordered" evidence="4">
    <location>
        <begin position="2106"/>
        <end position="2125"/>
    </location>
</feature>
<accession>A0A7I9AC77</accession>
<evidence type="ECO:0000256" key="2">
    <source>
        <dbReference type="ARBA" id="ARBA00022840"/>
    </source>
</evidence>
<evidence type="ECO:0000256" key="4">
    <source>
        <dbReference type="SAM" id="MobiDB-lite"/>
    </source>
</evidence>
<feature type="coiled-coil region" evidence="3">
    <location>
        <begin position="1255"/>
        <end position="1282"/>
    </location>
</feature>
<dbReference type="GO" id="GO:0043138">
    <property type="term" value="F:3'-5' DNA helicase activity"/>
    <property type="evidence" value="ECO:0007669"/>
    <property type="project" value="TreeGrafter"/>
</dbReference>
<gene>
    <name evidence="7" type="ORF">ETECE562_04216</name>
</gene>
<dbReference type="Pfam" id="PF09369">
    <property type="entry name" value="MZB"/>
    <property type="match status" value="1"/>
</dbReference>
<sequence>MARAGGMIVGSIKLDDSEIAIGEVPLTFIVDADQWLLQGQASCSVRSSDVLIVLPRDNSTVAGFDGQSSAVNVLGLKALPVKGCQDVTVTANETYRIRTGREQISIGRFALNGKRASWVCHPDETFIGVPKVISTLPDIQSIDVTRYLSGISIERCHIQEMLGAQYLSIRNSNNETLLRRKIGILPADFSIEIKGGMHANEGTIVITTQHPCVATLKDKTLEATRKRTEGRTEIQLKAEGVPPAFITLQVLPNLAADTIDIELPFPAKGCLALDVNGRPLDKNITLHDLLGSRAFLFSRNGEPTKYTLQLHLRSISGLQAWHEWSYTALSERPVELNLYSLREHIENLISLEAGIDQVVEMRITGAGVVMAWQIRRYKYSLRYDYEKELLLSQSVNHRAGQIPSPVIMLLSEPERKSIPLASRMSEGVPVGEYELSSIVNKNGPWLVVPKPGEEMAFRPCFIRGESSLPVEESNIRSLQKATQLFNPQAEVNTITRVLGQMANDPAHSGWQFMRSLYDQFGYLPLATFEVWRALVQHPQALAMSLFKFEMSAEYLSRIENEFPILWEFFPIFEIKAASERFKLFLSQKGAPEETQKLLVTNMFQRLGLVFPTYADEIEKWLSNGYLPPSIPESCVHGWYQELLREHSEARWPEYGCKRLYKWMMSQKNPVIGINPDANHRYSVAWLPVLEDLYRELHENGNNPLVGVRALFLYPLNALINSQRERLDAWTRGFGTGIRYCLYNGNTENLHASVKSEQAKRPNEVLSREKMREEPAPILVTNGTMLEYMMVRQVDAPIIQQSKAQKSLRWIVLDEAHTYVGSQAAELALQLRRVMTAFGVTPDDVRFVATSATIAGSDAEKQLKKFLSELSGIPQERIDVLDGSRVIPELEPSKNVSLPLDEIEQIPDLELRDKNDNKIKGISSDRFYALTHSPEARYIREMLVKQPNPMKLDEITERLNVLTKQHYSQQEVLRWIDVCSGTQPNAKDPAFLKVRAHIFQRNTQGIWACVDKNCRLKHGTPLEKGWPFGYVYVNQRQNCDCGSPVYEVAFCNDCNEPHLLAQDKKGKLVQWENKGGDEFSLQDEVPVEHDTTEEKVEKENGFLPPLIIAAGETSETGYTLQRLDRQTRRIGVINNDSIPLIINDVEQVCSASGCGYRDMSGKQPFRRALLGGPFYVTNIVPTVLEYCQDFTSDEGKEGVGPDSLPGRGRRLITFTDSRQGTARMAVRMQQEAERSLLRGSVVEILSWHQRTQTSTAPNANADLEKLAARAKQAREQAEEYRSWGMPDQAKLSQAQAEQLEQAYQAATGGKAATTLVSRTWTEMVNELKDKADIRGPVLKYNHYLQPEVFNKNGGPLKLSEMLLFREFMRRPKRTNSLETQGLVQVGYQGLEKIHKSPLHWQEKGLTLDDWRDFLKVTLDLYVRESNFTQLDDELKNWIGSRFSSKFVRNPESKDPEDNQNRRWPQIRNGNVSHRLAKLLMLGAGFKTVNTATIDIINTWLKEAWAQLTGPLAVLKPDGNRFYLPKEHMTFSLITDAWICPVTNKILDTAFKGLTPYLPTHISFEHLTQAQYDTFVAQKVTMPEIWKLDRSQEDYAEGLAKARDWVNNDPLIAQLRSENVWTDINDRVVEGGFYYRTAEHSAQQSSERLQSYEKMFKNGQLNVLNCSTTMEMGVDIGGITAVVMNNVPPHPANYLQRAGRAGRSKESRAISYTLCKGNPHDQQVFANPLWPFETMIPAPMVAMNSARLVQRHVNALLLSDFLCNVIGETDKEKTSLDSLWFFGEDDGQSKCERFKVWLERPVLDIDTALERLVKGTALHGARAEHLRDKTINAITFLQQRWLSVYRDLVTQERESQPQTPYRKRIELEKKRHCGEYLLRDLAARTFLPGYGFPTDVVTFDNFTMEDYIREKSQKSRDKKDREDNVSRYKGLPSRNLGVAIREYAPGAEIILDGRVFRSAGVSLHWHNINADTNEAQRLDCAWRCHKCGTIGYEEGMSSSGMLFCSNSACGEKITMDNRRQVLQPAGFVTDAHAPVTNNIETMKFVPVVPAWVFVKAEPVPLPNPLMGYMASGADGHVFQQSLGEGGHGYALCLSCDRAESMLNENDAPKSMEAHYPPRPGKADRDSQNHRLICPGSTALMKNVTLGALARTDVFEMVLRKPQNGEYLPDNTEEGRIVAMTLAVALRQALAGVLGISAAELGYSVRPVRLEDGQSVLAVQLYDVISGGAGFASSAPVHIEAILQGMVKQLGCRHCDTACSECLLDSQTRHDHDLLDRKVALAWLGDDFTYYIGLPDEETFSLPDARYCPGAIGDTIRRAINEGAEKLTLWMTGAPNEWDLYARQFRAAIQSYRLKDNVEVDLVIPAGVDDPDLLHELSQFTALGVRLCHVEQDLQLPIVAQVTFADRVMTLASRSQQATIPGPEWHLNDELVVRSLGYKTVELNEFILPAKAANAVERVKDIQIHKQLNGPLSQFGQRFWDVLFNDHEEAQSLMKNTRITGVHYTDRYLQNPVALALLGSILKPLKTKLTDGAEVALDTLFKDKDRPGNRPFHDWMSIADFQDFADQWFAAALGRPVELTVFDSPRDIPHHRKLTVTFEDGQVLKIRFDQGMGYWRINFASQWHYFDFRDDVSFQLVKMAQACNEGNVANSEESWATDVLVEVIAS</sequence>
<evidence type="ECO:0000259" key="6">
    <source>
        <dbReference type="PROSITE" id="PS51194"/>
    </source>
</evidence>
<dbReference type="GO" id="GO:0036297">
    <property type="term" value="P:interstrand cross-link repair"/>
    <property type="evidence" value="ECO:0007669"/>
    <property type="project" value="TreeGrafter"/>
</dbReference>
<dbReference type="InterPro" id="IPR027417">
    <property type="entry name" value="P-loop_NTPase"/>
</dbReference>
<reference evidence="7" key="1">
    <citation type="submission" date="2020-09" db="EMBL/GenBank/DDBJ databases">
        <authorList>
            <person name="Page A."/>
            <person name="Bastkowski S."/>
        </authorList>
    </citation>
    <scope>NUCLEOTIDE SEQUENCE</scope>
    <source>
        <strain evidence="7">L6_E562_ETEC</strain>
    </source>
</reference>
<feature type="domain" description="Helicase ATP-binding" evidence="5">
    <location>
        <begin position="661"/>
        <end position="871"/>
    </location>
</feature>
<dbReference type="Gene3D" id="3.40.50.300">
    <property type="entry name" value="P-loop containing nucleotide triphosphate hydrolases"/>
    <property type="match status" value="2"/>
</dbReference>
<dbReference type="PANTHER" id="PTHR47957">
    <property type="entry name" value="ATP-DEPENDENT HELICASE HRQ1"/>
    <property type="match status" value="1"/>
</dbReference>
<keyword evidence="7" id="KW-0378">Hydrolase</keyword>
<dbReference type="PANTHER" id="PTHR47957:SF3">
    <property type="entry name" value="ATP-DEPENDENT HELICASE HRQ1"/>
    <property type="match status" value="1"/>
</dbReference>
<dbReference type="InterPro" id="IPR014001">
    <property type="entry name" value="Helicase_ATP-bd"/>
</dbReference>
<dbReference type="SMART" id="SM00490">
    <property type="entry name" value="HELICc"/>
    <property type="match status" value="1"/>
</dbReference>
<dbReference type="PROSITE" id="PS51192">
    <property type="entry name" value="HELICASE_ATP_BIND_1"/>
    <property type="match status" value="1"/>
</dbReference>
<keyword evidence="1" id="KW-0547">Nucleotide-binding</keyword>
<evidence type="ECO:0000259" key="5">
    <source>
        <dbReference type="PROSITE" id="PS51192"/>
    </source>
</evidence>
<dbReference type="Pfam" id="PF00271">
    <property type="entry name" value="Helicase_C"/>
    <property type="match status" value="1"/>
</dbReference>
<evidence type="ECO:0000256" key="1">
    <source>
        <dbReference type="ARBA" id="ARBA00022741"/>
    </source>
</evidence>
<dbReference type="InterPro" id="IPR047879">
    <property type="entry name" value="YjiT"/>
</dbReference>
<dbReference type="NCBIfam" id="NF038336">
    <property type="entry name" value="YjiT_fam"/>
    <property type="match status" value="1"/>
</dbReference>
<dbReference type="PROSITE" id="PS51194">
    <property type="entry name" value="HELICASE_CTER"/>
    <property type="match status" value="1"/>
</dbReference>
<keyword evidence="3" id="KW-0175">Coiled coil</keyword>
<keyword evidence="2" id="KW-0067">ATP-binding</keyword>
<dbReference type="GO" id="GO:0005524">
    <property type="term" value="F:ATP binding"/>
    <property type="evidence" value="ECO:0007669"/>
    <property type="project" value="UniProtKB-KW"/>
</dbReference>
<dbReference type="InterPro" id="IPR011545">
    <property type="entry name" value="DEAD/DEAH_box_helicase_dom"/>
</dbReference>
<feature type="domain" description="Helicase C-terminal" evidence="6">
    <location>
        <begin position="1596"/>
        <end position="1747"/>
    </location>
</feature>
<evidence type="ECO:0000313" key="7">
    <source>
        <dbReference type="EMBL" id="CAD6017933.1"/>
    </source>
</evidence>
<dbReference type="InterPro" id="IPR018973">
    <property type="entry name" value="MZB"/>
</dbReference>